<keyword evidence="2 4" id="KW-0689">Ribosomal protein</keyword>
<evidence type="ECO:0000313" key="9">
    <source>
        <dbReference type="Proteomes" id="UP000031121"/>
    </source>
</evidence>
<dbReference type="HOGENOM" id="CLU_055188_4_2_11"/>
<evidence type="ECO:0000256" key="6">
    <source>
        <dbReference type="SAM" id="MobiDB-lite"/>
    </source>
</evidence>
<dbReference type="SUPFAM" id="SSF52080">
    <property type="entry name" value="Ribosomal proteins L15p and L18e"/>
    <property type="match status" value="1"/>
</dbReference>
<dbReference type="InterPro" id="IPR005749">
    <property type="entry name" value="Ribosomal_uL15_bac-type"/>
</dbReference>
<dbReference type="STRING" id="1531429.JI75_03145"/>
<dbReference type="HAMAP" id="MF_01341">
    <property type="entry name" value="Ribosomal_uL15"/>
    <property type="match status" value="1"/>
</dbReference>
<keyword evidence="3 4" id="KW-0687">Ribonucleoprotein</keyword>
<feature type="compositionally biased region" description="Gly residues" evidence="6">
    <location>
        <begin position="27"/>
        <end position="42"/>
    </location>
</feature>
<evidence type="ECO:0000256" key="1">
    <source>
        <dbReference type="ARBA" id="ARBA00007320"/>
    </source>
</evidence>
<evidence type="ECO:0000256" key="5">
    <source>
        <dbReference type="RuleBase" id="RU003888"/>
    </source>
</evidence>
<reference evidence="9" key="1">
    <citation type="submission" date="2014-08" db="EMBL/GenBank/DDBJ databases">
        <title>Coriobacteriaceae sp. complete genome.</title>
        <authorList>
            <person name="Looft T."/>
            <person name="Bayles D.O."/>
            <person name="Stanton T.B."/>
        </authorList>
    </citation>
    <scope>NUCLEOTIDE SEQUENCE [LARGE SCALE GENOMIC DNA]</scope>
    <source>
        <strain evidence="9">68-1-3</strain>
    </source>
</reference>
<organism evidence="8 9">
    <name type="scientific">Berryella intestinalis</name>
    <dbReference type="NCBI Taxonomy" id="1531429"/>
    <lineage>
        <taxon>Bacteria</taxon>
        <taxon>Bacillati</taxon>
        <taxon>Actinomycetota</taxon>
        <taxon>Coriobacteriia</taxon>
        <taxon>Eggerthellales</taxon>
        <taxon>Eggerthellaceae</taxon>
        <taxon>Berryella</taxon>
    </lineage>
</organism>
<keyword evidence="4" id="KW-0699">rRNA-binding</keyword>
<dbReference type="PANTHER" id="PTHR12934">
    <property type="entry name" value="50S RIBOSOMAL PROTEIN L15"/>
    <property type="match status" value="1"/>
</dbReference>
<comment type="function">
    <text evidence="4">Binds to the 23S rRNA.</text>
</comment>
<dbReference type="PANTHER" id="PTHR12934:SF11">
    <property type="entry name" value="LARGE RIBOSOMAL SUBUNIT PROTEIN UL15M"/>
    <property type="match status" value="1"/>
</dbReference>
<dbReference type="EMBL" id="CP009302">
    <property type="protein sequence ID" value="AJC11810.1"/>
    <property type="molecule type" value="Genomic_DNA"/>
</dbReference>
<dbReference type="InterPro" id="IPR001196">
    <property type="entry name" value="Ribosomal_uL15_CS"/>
</dbReference>
<dbReference type="RefSeq" id="WP_039688668.1">
    <property type="nucleotide sequence ID" value="NZ_CP009302.1"/>
</dbReference>
<dbReference type="GO" id="GO:0022625">
    <property type="term" value="C:cytosolic large ribosomal subunit"/>
    <property type="evidence" value="ECO:0007669"/>
    <property type="project" value="TreeGrafter"/>
</dbReference>
<dbReference type="InterPro" id="IPR030878">
    <property type="entry name" value="Ribosomal_uL15"/>
</dbReference>
<evidence type="ECO:0000256" key="3">
    <source>
        <dbReference type="ARBA" id="ARBA00023274"/>
    </source>
</evidence>
<dbReference type="GO" id="GO:0006412">
    <property type="term" value="P:translation"/>
    <property type="evidence" value="ECO:0007669"/>
    <property type="project" value="UniProtKB-UniRule"/>
</dbReference>
<evidence type="ECO:0000256" key="4">
    <source>
        <dbReference type="HAMAP-Rule" id="MF_01341"/>
    </source>
</evidence>
<accession>A0A0A8B328</accession>
<gene>
    <name evidence="4" type="primary">rplO</name>
    <name evidence="8" type="ORF">JI75_03145</name>
</gene>
<dbReference type="Pfam" id="PF00828">
    <property type="entry name" value="Ribosomal_L27A"/>
    <property type="match status" value="1"/>
</dbReference>
<name>A0A0A8B328_9ACTN</name>
<comment type="similarity">
    <text evidence="1 4 5">Belongs to the universal ribosomal protein uL15 family.</text>
</comment>
<dbReference type="InterPro" id="IPR036227">
    <property type="entry name" value="Ribosomal_uL15/eL18_sf"/>
</dbReference>
<keyword evidence="9" id="KW-1185">Reference proteome</keyword>
<keyword evidence="4" id="KW-0694">RNA-binding</keyword>
<dbReference type="NCBIfam" id="TIGR01071">
    <property type="entry name" value="rplO_bact"/>
    <property type="match status" value="1"/>
</dbReference>
<dbReference type="Proteomes" id="UP000031121">
    <property type="component" value="Chromosome"/>
</dbReference>
<dbReference type="AlphaFoldDB" id="A0A0A8B328"/>
<feature type="domain" description="Large ribosomal subunit protein uL15/eL18" evidence="7">
    <location>
        <begin position="77"/>
        <end position="146"/>
    </location>
</feature>
<dbReference type="OrthoDB" id="9810293at2"/>
<dbReference type="GO" id="GO:0019843">
    <property type="term" value="F:rRNA binding"/>
    <property type="evidence" value="ECO:0007669"/>
    <property type="project" value="UniProtKB-UniRule"/>
</dbReference>
<feature type="region of interest" description="Disordered" evidence="6">
    <location>
        <begin position="1"/>
        <end position="61"/>
    </location>
</feature>
<evidence type="ECO:0000313" key="8">
    <source>
        <dbReference type="EMBL" id="AJC11810.1"/>
    </source>
</evidence>
<dbReference type="PROSITE" id="PS00475">
    <property type="entry name" value="RIBOSOMAL_L15"/>
    <property type="match status" value="1"/>
</dbReference>
<reference evidence="8 9" key="2">
    <citation type="journal article" date="2015" name="Genome Announc.">
        <title>Complete Genome Sequence of Coriobacteriaceae Strain 68-1-3, a Novel Mucus-Degrading Isolate from the Swine Intestinal Tract.</title>
        <authorList>
            <person name="Looft T."/>
            <person name="Bayles D.O."/>
            <person name="Alt D.P."/>
            <person name="Stanton T.B."/>
        </authorList>
    </citation>
    <scope>NUCLEOTIDE SEQUENCE [LARGE SCALE GENOMIC DNA]</scope>
    <source>
        <strain evidence="8 9">68-1-3</strain>
    </source>
</reference>
<evidence type="ECO:0000259" key="7">
    <source>
        <dbReference type="Pfam" id="PF00828"/>
    </source>
</evidence>
<sequence length="149" mass="15765">MELSDLHPAEGSRKKRTRVGRGHAAGKGKTAGRGLNGQGSRSGGKKRAGFEGGQTPLARRLPKLPGFRNINRVEYIPVNVSRLEDKFEAGEVVDGESLKAKRIIKNADAPVKVLGDGDITKALTVRVDKVSATAQAKIEAAGGKVELPC</sequence>
<evidence type="ECO:0000256" key="2">
    <source>
        <dbReference type="ARBA" id="ARBA00022980"/>
    </source>
</evidence>
<feature type="compositionally biased region" description="Basic and acidic residues" evidence="6">
    <location>
        <begin position="1"/>
        <end position="12"/>
    </location>
</feature>
<comment type="subunit">
    <text evidence="4">Part of the 50S ribosomal subunit.</text>
</comment>
<dbReference type="InterPro" id="IPR021131">
    <property type="entry name" value="Ribosomal_uL15/eL18"/>
</dbReference>
<dbReference type="Gene3D" id="3.100.10.10">
    <property type="match status" value="1"/>
</dbReference>
<dbReference type="GO" id="GO:0003735">
    <property type="term" value="F:structural constituent of ribosome"/>
    <property type="evidence" value="ECO:0007669"/>
    <property type="project" value="InterPro"/>
</dbReference>
<protein>
    <recommendedName>
        <fullName evidence="4">Large ribosomal subunit protein uL15</fullName>
    </recommendedName>
</protein>
<feature type="compositionally biased region" description="Basic residues" evidence="6">
    <location>
        <begin position="13"/>
        <end position="26"/>
    </location>
</feature>
<dbReference type="KEGG" id="cbac:JI75_03145"/>
<proteinExistence type="inferred from homology"/>